<dbReference type="InterPro" id="IPR035906">
    <property type="entry name" value="MetI-like_sf"/>
</dbReference>
<evidence type="ECO:0000313" key="11">
    <source>
        <dbReference type="Proteomes" id="UP000029108"/>
    </source>
</evidence>
<dbReference type="Proteomes" id="UP000029108">
    <property type="component" value="Unassembled WGS sequence"/>
</dbReference>
<dbReference type="RefSeq" id="WP_051923681.1">
    <property type="nucleotide sequence ID" value="NZ_JDUU01000003.1"/>
</dbReference>
<dbReference type="SUPFAM" id="SSF161098">
    <property type="entry name" value="MetI-like"/>
    <property type="match status" value="1"/>
</dbReference>
<dbReference type="InterPro" id="IPR045621">
    <property type="entry name" value="BPD_transp_1_N"/>
</dbReference>
<comment type="caution">
    <text evidence="10">The sequence shown here is derived from an EMBL/GenBank/DDBJ whole genome shotgun (WGS) entry which is preliminary data.</text>
</comment>
<evidence type="ECO:0000256" key="2">
    <source>
        <dbReference type="ARBA" id="ARBA00022448"/>
    </source>
</evidence>
<dbReference type="PROSITE" id="PS50928">
    <property type="entry name" value="ABC_TM1"/>
    <property type="match status" value="1"/>
</dbReference>
<dbReference type="CDD" id="cd06261">
    <property type="entry name" value="TM_PBP2"/>
    <property type="match status" value="1"/>
</dbReference>
<reference evidence="10 11" key="1">
    <citation type="submission" date="2014-03" db="EMBL/GenBank/DDBJ databases">
        <title>Genomics of Bifidobacteria.</title>
        <authorList>
            <person name="Ventura M."/>
            <person name="Milani C."/>
            <person name="Lugli G.A."/>
        </authorList>
    </citation>
    <scope>NUCLEOTIDE SEQUENCE [LARGE SCALE GENOMIC DNA]</scope>
    <source>
        <strain evidence="10 11">DSM 23969</strain>
    </source>
</reference>
<dbReference type="eggNOG" id="COG0601">
    <property type="taxonomic scope" value="Bacteria"/>
</dbReference>
<dbReference type="STRING" id="1437608.GCA_000771645_01502"/>
<dbReference type="Pfam" id="PF19300">
    <property type="entry name" value="BPD_transp_1_N"/>
    <property type="match status" value="1"/>
</dbReference>
<dbReference type="PANTHER" id="PTHR43163">
    <property type="entry name" value="DIPEPTIDE TRANSPORT SYSTEM PERMEASE PROTEIN DPPB-RELATED"/>
    <property type="match status" value="1"/>
</dbReference>
<comment type="similarity">
    <text evidence="7">Belongs to the binding-protein-dependent transport system permease family.</text>
</comment>
<protein>
    <submittedName>
        <fullName evidence="10">Binding-protein-dependent transporter inner membrane component</fullName>
    </submittedName>
</protein>
<keyword evidence="4 7" id="KW-0812">Transmembrane</keyword>
<dbReference type="Gene3D" id="1.10.3720.10">
    <property type="entry name" value="MetI-like"/>
    <property type="match status" value="1"/>
</dbReference>
<dbReference type="EMBL" id="JGYN01000005">
    <property type="protein sequence ID" value="KFI52457.1"/>
    <property type="molecule type" value="Genomic_DNA"/>
</dbReference>
<feature type="transmembrane region" description="Helical" evidence="7">
    <location>
        <begin position="232"/>
        <end position="255"/>
    </location>
</feature>
<dbReference type="GO" id="GO:0005886">
    <property type="term" value="C:plasma membrane"/>
    <property type="evidence" value="ECO:0007669"/>
    <property type="project" value="UniProtKB-SubCell"/>
</dbReference>
<evidence type="ECO:0000256" key="4">
    <source>
        <dbReference type="ARBA" id="ARBA00022692"/>
    </source>
</evidence>
<keyword evidence="5 7" id="KW-1133">Transmembrane helix</keyword>
<keyword evidence="3" id="KW-1003">Cell membrane</keyword>
<dbReference type="PANTHER" id="PTHR43163:SF6">
    <property type="entry name" value="DIPEPTIDE TRANSPORT SYSTEM PERMEASE PROTEIN DPPB-RELATED"/>
    <property type="match status" value="1"/>
</dbReference>
<keyword evidence="11" id="KW-1185">Reference proteome</keyword>
<organism evidence="10 11">
    <name type="scientific">Bifidobacterium biavatii DSM 23969</name>
    <dbReference type="NCBI Taxonomy" id="1437608"/>
    <lineage>
        <taxon>Bacteria</taxon>
        <taxon>Bacillati</taxon>
        <taxon>Actinomycetota</taxon>
        <taxon>Actinomycetes</taxon>
        <taxon>Bifidobacteriales</taxon>
        <taxon>Bifidobacteriaceae</taxon>
        <taxon>Bifidobacterium</taxon>
    </lineage>
</organism>
<sequence>MTADTVAAKPHKAKPRKTGNTGPAAWMRVHHPLAWYIFKRFLISLFLVFGVTLITFILTNLVPANPVNSILGEQEANDPEAVARMEAKLGLDKPLYEQYWLYLVRLVHGDLGESFLTKQPVTDDLKRVFPATLELGGFVFIFTILFGVLLGLYAALHHRHFADQLIRVLSLGGVSIPTFWLGAMCYYFLFYELGLFPGSGRLDSRISPPPTVTGMYTVDSIIAGDWATFGNAVWHLCLPALVLATANLSSLMRFVRSAVLESMNQDYVLAAKAKGLPSHKVVFGYILRGAAVPILNRMGLLFAGLITGSVLTESIFAWNGLGQYAFKATMALDLQGIMGVGIIIGVVYIFVNFIVDIITGFVDQRVRIQ</sequence>
<evidence type="ECO:0000256" key="8">
    <source>
        <dbReference type="SAM" id="MobiDB-lite"/>
    </source>
</evidence>
<evidence type="ECO:0000256" key="5">
    <source>
        <dbReference type="ARBA" id="ARBA00022989"/>
    </source>
</evidence>
<evidence type="ECO:0000256" key="1">
    <source>
        <dbReference type="ARBA" id="ARBA00004651"/>
    </source>
</evidence>
<evidence type="ECO:0000256" key="6">
    <source>
        <dbReference type="ARBA" id="ARBA00023136"/>
    </source>
</evidence>
<evidence type="ECO:0000313" key="10">
    <source>
        <dbReference type="EMBL" id="KFI52457.1"/>
    </source>
</evidence>
<evidence type="ECO:0000256" key="3">
    <source>
        <dbReference type="ARBA" id="ARBA00022475"/>
    </source>
</evidence>
<accession>A0A087A107</accession>
<feature type="transmembrane region" description="Helical" evidence="7">
    <location>
        <begin position="135"/>
        <end position="156"/>
    </location>
</feature>
<dbReference type="GO" id="GO:0055085">
    <property type="term" value="P:transmembrane transport"/>
    <property type="evidence" value="ECO:0007669"/>
    <property type="project" value="InterPro"/>
</dbReference>
<proteinExistence type="inferred from homology"/>
<feature type="transmembrane region" description="Helical" evidence="7">
    <location>
        <begin position="168"/>
        <end position="189"/>
    </location>
</feature>
<keyword evidence="2 7" id="KW-0813">Transport</keyword>
<feature type="transmembrane region" description="Helical" evidence="7">
    <location>
        <begin position="41"/>
        <end position="62"/>
    </location>
</feature>
<comment type="subcellular location">
    <subcellularLocation>
        <location evidence="1 7">Cell membrane</location>
        <topology evidence="1 7">Multi-pass membrane protein</topology>
    </subcellularLocation>
</comment>
<name>A0A087A107_9BIFI</name>
<keyword evidence="6 7" id="KW-0472">Membrane</keyword>
<feature type="region of interest" description="Disordered" evidence="8">
    <location>
        <begin position="1"/>
        <end position="21"/>
    </location>
</feature>
<feature type="transmembrane region" description="Helical" evidence="7">
    <location>
        <begin position="338"/>
        <end position="362"/>
    </location>
</feature>
<evidence type="ECO:0000259" key="9">
    <source>
        <dbReference type="PROSITE" id="PS50928"/>
    </source>
</evidence>
<gene>
    <name evidence="10" type="ORF">BBIA_0881</name>
</gene>
<evidence type="ECO:0000256" key="7">
    <source>
        <dbReference type="RuleBase" id="RU363032"/>
    </source>
</evidence>
<feature type="transmembrane region" description="Helical" evidence="7">
    <location>
        <begin position="298"/>
        <end position="318"/>
    </location>
</feature>
<feature type="domain" description="ABC transmembrane type-1" evidence="9">
    <location>
        <begin position="129"/>
        <end position="359"/>
    </location>
</feature>
<dbReference type="Pfam" id="PF00528">
    <property type="entry name" value="BPD_transp_1"/>
    <property type="match status" value="1"/>
</dbReference>
<dbReference type="InterPro" id="IPR000515">
    <property type="entry name" value="MetI-like"/>
</dbReference>
<dbReference type="AlphaFoldDB" id="A0A087A107"/>